<evidence type="ECO:0000313" key="2">
    <source>
        <dbReference type="Proteomes" id="UP001601521"/>
    </source>
</evidence>
<evidence type="ECO:0000313" key="1">
    <source>
        <dbReference type="EMBL" id="MFF0452985.1"/>
    </source>
</evidence>
<accession>A0ABW6NCW5</accession>
<sequence>MTDTTTHTASNLAAVAVALHQVFDTAAHAPDSFELWGAIAEEAMRQLDTKTTPPLWLPVFTVYRKRRTEARFYPDTGEVRIISGPLTGITYPDFDRAARAVITHHPFADNNASRVTDLPTWRLRSTAHTPDTGAQPASAATS</sequence>
<keyword evidence="2" id="KW-1185">Reference proteome</keyword>
<dbReference type="Proteomes" id="UP001601521">
    <property type="component" value="Unassembled WGS sequence"/>
</dbReference>
<proteinExistence type="predicted"/>
<protein>
    <submittedName>
        <fullName evidence="1">Uncharacterized protein</fullName>
    </submittedName>
</protein>
<dbReference type="EMBL" id="JBIALX010000002">
    <property type="protein sequence ID" value="MFF0452985.1"/>
    <property type="molecule type" value="Genomic_DNA"/>
</dbReference>
<dbReference type="RefSeq" id="WP_387249755.1">
    <property type="nucleotide sequence ID" value="NZ_JBIALX010000002.1"/>
</dbReference>
<reference evidence="1 2" key="1">
    <citation type="submission" date="2024-10" db="EMBL/GenBank/DDBJ databases">
        <title>The Natural Products Discovery Center: Release of the First 8490 Sequenced Strains for Exploring Actinobacteria Biosynthetic Diversity.</title>
        <authorList>
            <person name="Kalkreuter E."/>
            <person name="Kautsar S.A."/>
            <person name="Yang D."/>
            <person name="Bader C.D."/>
            <person name="Teijaro C.N."/>
            <person name="Fluegel L."/>
            <person name="Davis C.M."/>
            <person name="Simpson J.R."/>
            <person name="Lauterbach L."/>
            <person name="Steele A.D."/>
            <person name="Gui C."/>
            <person name="Meng S."/>
            <person name="Li G."/>
            <person name="Viehrig K."/>
            <person name="Ye F."/>
            <person name="Su P."/>
            <person name="Kiefer A.F."/>
            <person name="Nichols A."/>
            <person name="Cepeda A.J."/>
            <person name="Yan W."/>
            <person name="Fan B."/>
            <person name="Jiang Y."/>
            <person name="Adhikari A."/>
            <person name="Zheng C.-J."/>
            <person name="Schuster L."/>
            <person name="Cowan T.M."/>
            <person name="Smanski M.J."/>
            <person name="Chevrette M.G."/>
            <person name="De Carvalho L.P.S."/>
            <person name="Shen B."/>
        </authorList>
    </citation>
    <scope>NUCLEOTIDE SEQUENCE [LARGE SCALE GENOMIC DNA]</scope>
    <source>
        <strain evidence="1 2">NPDC004550</strain>
    </source>
</reference>
<comment type="caution">
    <text evidence="1">The sequence shown here is derived from an EMBL/GenBank/DDBJ whole genome shotgun (WGS) entry which is preliminary data.</text>
</comment>
<organism evidence="1 2">
    <name type="scientific">Nocardia africana</name>
    <dbReference type="NCBI Taxonomy" id="134964"/>
    <lineage>
        <taxon>Bacteria</taxon>
        <taxon>Bacillati</taxon>
        <taxon>Actinomycetota</taxon>
        <taxon>Actinomycetes</taxon>
        <taxon>Mycobacteriales</taxon>
        <taxon>Nocardiaceae</taxon>
        <taxon>Nocardia</taxon>
    </lineage>
</organism>
<gene>
    <name evidence="1" type="ORF">ACFYTH_06400</name>
</gene>
<name>A0ABW6NCW5_9NOCA</name>